<accession>A0A6G9YFH6</accession>
<proteinExistence type="predicted"/>
<dbReference type="SUPFAM" id="SSF53300">
    <property type="entry name" value="vWA-like"/>
    <property type="match status" value="1"/>
</dbReference>
<keyword evidence="1" id="KW-1133">Transmembrane helix</keyword>
<evidence type="ECO:0000313" key="4">
    <source>
        <dbReference type="Proteomes" id="UP000503540"/>
    </source>
</evidence>
<sequence>MNLHCCTVGTHRSGARSRGISKGPVIAVVAILLLAVAVFGWFWLRDQAANNDRSAAAECVEGPATLYVTVDPDIAGPVRAAADKYNATKPKVRDHCAQVQVTARPSAGMVAAFTSGKPWDPALGPEPALWIADSGRSIESMRVPGLIEGAPASVASSPIVIAVPDDLRKALEQAKITWSDLPRLQQGSLSDIGLPGWSGLRLALPQGDATVAALAAVGSAVSGADPLSEAAAQSGQVVSAISGLAANAPDSTDTSGALIALAGGGQPQNAPIHAVAATEQQVKALAGPAEFKPAGAAPVADYPAAVMSGPWVDKTQNLIAGVFADYLRAPEQAQAFTAAGFAAPAPNVPVPPRPALDKVRATLANPVLGVQSTVLLDVSASMSATDGSATKLANVIGALHSTINVMPPDFGLGIWTYGKNLDGTTPYKVQVATAPLTAEQRASITTALNAVHAAELKGDQAYPTLVAAYRSAITNYTAGRTNSILLITDGPNDDSPVTGAKLLADIAASTDPAHPVRVDVIVIGGQGTDTLQTLAQRTHGAYTRLASSDDIAFGTAVVNALTKP</sequence>
<evidence type="ECO:0000259" key="2">
    <source>
        <dbReference type="PROSITE" id="PS50234"/>
    </source>
</evidence>
<gene>
    <name evidence="3" type="ORF">F5544_20575</name>
</gene>
<dbReference type="EMBL" id="CP046172">
    <property type="protein sequence ID" value="QIS11979.1"/>
    <property type="molecule type" value="Genomic_DNA"/>
</dbReference>
<dbReference type="Proteomes" id="UP000503540">
    <property type="component" value="Chromosome"/>
</dbReference>
<keyword evidence="4" id="KW-1185">Reference proteome</keyword>
<dbReference type="KEGG" id="nah:F5544_20575"/>
<dbReference type="Pfam" id="PF00092">
    <property type="entry name" value="VWA"/>
    <property type="match status" value="1"/>
</dbReference>
<dbReference type="SMART" id="SM00327">
    <property type="entry name" value="VWA"/>
    <property type="match status" value="1"/>
</dbReference>
<dbReference type="PROSITE" id="PS50234">
    <property type="entry name" value="VWFA"/>
    <property type="match status" value="1"/>
</dbReference>
<dbReference type="InterPro" id="IPR036465">
    <property type="entry name" value="vWFA_dom_sf"/>
</dbReference>
<reference evidence="3 4" key="1">
    <citation type="journal article" date="2019" name="ACS Chem. Biol.">
        <title>Identification and Mobilization of a Cryptic Antibiotic Biosynthesis Gene Locus from a Human-Pathogenic Nocardia Isolate.</title>
        <authorList>
            <person name="Herisse M."/>
            <person name="Ishida K."/>
            <person name="Porter J.L."/>
            <person name="Howden B."/>
            <person name="Hertweck C."/>
            <person name="Stinear T.P."/>
            <person name="Pidot S.J."/>
        </authorList>
    </citation>
    <scope>NUCLEOTIDE SEQUENCE [LARGE SCALE GENOMIC DNA]</scope>
    <source>
        <strain evidence="3 4">AUSMDU00012717</strain>
    </source>
</reference>
<feature type="domain" description="VWFA" evidence="2">
    <location>
        <begin position="371"/>
        <end position="561"/>
    </location>
</feature>
<dbReference type="SUPFAM" id="SSF53850">
    <property type="entry name" value="Periplasmic binding protein-like II"/>
    <property type="match status" value="1"/>
</dbReference>
<evidence type="ECO:0000256" key="1">
    <source>
        <dbReference type="SAM" id="Phobius"/>
    </source>
</evidence>
<dbReference type="InterPro" id="IPR002035">
    <property type="entry name" value="VWF_A"/>
</dbReference>
<feature type="transmembrane region" description="Helical" evidence="1">
    <location>
        <begin position="25"/>
        <end position="44"/>
    </location>
</feature>
<name>A0A6G9YFH6_9NOCA</name>
<organism evidence="3 4">
    <name type="scientific">Nocardia arthritidis</name>
    <dbReference type="NCBI Taxonomy" id="228602"/>
    <lineage>
        <taxon>Bacteria</taxon>
        <taxon>Bacillati</taxon>
        <taxon>Actinomycetota</taxon>
        <taxon>Actinomycetes</taxon>
        <taxon>Mycobacteriales</taxon>
        <taxon>Nocardiaceae</taxon>
        <taxon>Nocardia</taxon>
    </lineage>
</organism>
<keyword evidence="1" id="KW-0472">Membrane</keyword>
<protein>
    <submittedName>
        <fullName evidence="3">VWA domain-containing protein</fullName>
    </submittedName>
</protein>
<evidence type="ECO:0000313" key="3">
    <source>
        <dbReference type="EMBL" id="QIS11979.1"/>
    </source>
</evidence>
<dbReference type="Gene3D" id="3.40.50.410">
    <property type="entry name" value="von Willebrand factor, type A domain"/>
    <property type="match status" value="1"/>
</dbReference>
<keyword evidence="1" id="KW-0812">Transmembrane</keyword>
<dbReference type="AlphaFoldDB" id="A0A6G9YFH6"/>